<keyword evidence="3" id="KW-1185">Reference proteome</keyword>
<sequence>MRTAVRRTLAGTTAVAGLLALAACGSDDAPDDVVNVRWQITAVGDAGTDVATQARTSFAAGADTFTATVGCEQITGSVDWNGSGDDATVTFSDTDTRTDDDCRPGDEYLAGQLTGLLETPELRWRFDDSNALRDFRLWVADAPENGITFSG</sequence>
<evidence type="ECO:0000256" key="1">
    <source>
        <dbReference type="SAM" id="SignalP"/>
    </source>
</evidence>
<dbReference type="RefSeq" id="WP_073884478.1">
    <property type="nucleotide sequence ID" value="NZ_FAUH01000015.1"/>
</dbReference>
<keyword evidence="1" id="KW-0732">Signal</keyword>
<dbReference type="PROSITE" id="PS51257">
    <property type="entry name" value="PROKAR_LIPOPROTEIN"/>
    <property type="match status" value="1"/>
</dbReference>
<proteinExistence type="predicted"/>
<dbReference type="EMBL" id="FAUH01000015">
    <property type="protein sequence ID" value="CUU66876.1"/>
    <property type="molecule type" value="Genomic_DNA"/>
</dbReference>
<evidence type="ECO:0000313" key="2">
    <source>
        <dbReference type="EMBL" id="CUU66876.1"/>
    </source>
</evidence>
<gene>
    <name evidence="2" type="ORF">CVAR292_02223</name>
</gene>
<name>A0A0X2NN43_9CORY</name>
<reference evidence="3" key="1">
    <citation type="submission" date="2015-11" db="EMBL/GenBank/DDBJ databases">
        <authorList>
            <person name="Dugat-Bony E."/>
        </authorList>
    </citation>
    <scope>NUCLEOTIDE SEQUENCE [LARGE SCALE GENOMIC DNA]</scope>
    <source>
        <strain evidence="3">Mu292</strain>
    </source>
</reference>
<feature type="chain" id="PRO_5007036613" evidence="1">
    <location>
        <begin position="23"/>
        <end position="151"/>
    </location>
</feature>
<evidence type="ECO:0000313" key="3">
    <source>
        <dbReference type="Proteomes" id="UP000182498"/>
    </source>
</evidence>
<accession>A0A0X2NN43</accession>
<feature type="signal peptide" evidence="1">
    <location>
        <begin position="1"/>
        <end position="22"/>
    </location>
</feature>
<organism evidence="2 3">
    <name type="scientific">Corynebacterium variabile</name>
    <dbReference type="NCBI Taxonomy" id="1727"/>
    <lineage>
        <taxon>Bacteria</taxon>
        <taxon>Bacillati</taxon>
        <taxon>Actinomycetota</taxon>
        <taxon>Actinomycetes</taxon>
        <taxon>Mycobacteriales</taxon>
        <taxon>Corynebacteriaceae</taxon>
        <taxon>Corynebacterium</taxon>
    </lineage>
</organism>
<dbReference type="Proteomes" id="UP000182498">
    <property type="component" value="Unassembled WGS sequence"/>
</dbReference>
<protein>
    <submittedName>
        <fullName evidence="2">Uncharacterized protein</fullName>
    </submittedName>
</protein>
<dbReference type="AlphaFoldDB" id="A0A0X2NN43"/>